<organism evidence="3 4">
    <name type="scientific">Bradyrhizobium retamae</name>
    <dbReference type="NCBI Taxonomy" id="1300035"/>
    <lineage>
        <taxon>Bacteria</taxon>
        <taxon>Pseudomonadati</taxon>
        <taxon>Pseudomonadota</taxon>
        <taxon>Alphaproteobacteria</taxon>
        <taxon>Hyphomicrobiales</taxon>
        <taxon>Nitrobacteraceae</taxon>
        <taxon>Bradyrhizobium</taxon>
    </lineage>
</organism>
<feature type="region of interest" description="Disordered" evidence="1">
    <location>
        <begin position="1149"/>
        <end position="1171"/>
    </location>
</feature>
<evidence type="ECO:0000256" key="1">
    <source>
        <dbReference type="SAM" id="MobiDB-lite"/>
    </source>
</evidence>
<dbReference type="PANTHER" id="PTHR45739">
    <property type="entry name" value="MATRIX PROTEIN, PUTATIVE-RELATED"/>
    <property type="match status" value="1"/>
</dbReference>
<dbReference type="NCBIfam" id="TIGR03660">
    <property type="entry name" value="T1SS_rpt_143"/>
    <property type="match status" value="2"/>
</dbReference>
<dbReference type="CDD" id="cd00198">
    <property type="entry name" value="vWFA"/>
    <property type="match status" value="1"/>
</dbReference>
<dbReference type="PANTHER" id="PTHR45739:SF1">
    <property type="entry name" value="EXTRACELLULAR MATRIX ORGANIZING PROTEIN FRAS1"/>
    <property type="match status" value="1"/>
</dbReference>
<dbReference type="NCBIfam" id="TIGR01965">
    <property type="entry name" value="VCBS_repeat"/>
    <property type="match status" value="1"/>
</dbReference>
<dbReference type="GO" id="GO:0005509">
    <property type="term" value="F:calcium ion binding"/>
    <property type="evidence" value="ECO:0007669"/>
    <property type="project" value="InterPro"/>
</dbReference>
<dbReference type="InterPro" id="IPR001343">
    <property type="entry name" value="Hemolysn_Ca-bd"/>
</dbReference>
<dbReference type="InterPro" id="IPR010221">
    <property type="entry name" value="VCBS_dom"/>
</dbReference>
<dbReference type="Pfam" id="PF16184">
    <property type="entry name" value="Cadherin_3"/>
    <property type="match status" value="1"/>
</dbReference>
<evidence type="ECO:0000313" key="3">
    <source>
        <dbReference type="EMBL" id="KRR21582.1"/>
    </source>
</evidence>
<dbReference type="SMART" id="SM00327">
    <property type="entry name" value="VWA"/>
    <property type="match status" value="1"/>
</dbReference>
<keyword evidence="4" id="KW-1185">Reference proteome</keyword>
<dbReference type="InterPro" id="IPR002035">
    <property type="entry name" value="VWF_A"/>
</dbReference>
<accession>A0A0R3MPS4</accession>
<dbReference type="PRINTS" id="PR00313">
    <property type="entry name" value="CABNDNGRPT"/>
</dbReference>
<dbReference type="PROSITE" id="PS50234">
    <property type="entry name" value="VWFA"/>
    <property type="match status" value="1"/>
</dbReference>
<dbReference type="PROSITE" id="PS00330">
    <property type="entry name" value="HEMOLYSIN_CALCIUM"/>
    <property type="match status" value="2"/>
</dbReference>
<sequence length="4826" mass="489116">MNAQFQVAQLSGSTPANSSAPPRIFKLTKPMGDQAVVVNLGYDQKVKVDFSGIANEKITLVHVGDRLIILFDNKSTVTVEPFFDSRHDALKNLTIEVAPGRDVSVSEFASLFPITTDQSILPAAGEGGGNAQASGANFSNSSVDPLATRSPLDLLGQESLGTVALTPETFNGTPNVAPSGSFTLAGVLTVHDETLGVQLTADDQANPLLPAVFQQAGLIGWAQSAVSEIGAANVNFGTNGPGTVAYVLTTSTGAAFAGVDTGLKATATGNGVFLFSEGNLIVAREGNGTTPNAGGAIAFALYLDPVSLKLSVAQYEAVQHSNTLDPNDRIELADVVFVQQVVTDALGVVVTHVSTDSIGVAFDDDGPAISVSVVEPVEGSAQLATLSLDESIGFDPNPNGFPGPLDDTGSTTADPTGTVPIGEVKTAAGGEEQGQGALQALFSVVKDPGTDGEKTVTYQYSFSLTGGSGPSGSVASTLKVTDPSGLYGDDTIYLFKVSDTEIVGRVGNDPNGPIATRITLVNAGSLSGSQLVIAQYMAIDHGQDGNNFDSSKALTLLSSNQDEGEVVFASLGITLTATITDVDNDTATSSATIQIAGGETSSIVFQDDGPVLIGEGSVIGTVDEDGLAVHNADAGRTGELAGTGSAVATGSLASLVDFGTDGPAATGFKVAVQNTPVDSGLTSQGAHVLIVSDGTTLHGYVETGVAGSGFSGGDREVFTLTVGADGFYTFTLKDQIDHPTLNNAEGDNGENILTTSLDLSAFIVATDGDGDHINLGEGTFKIEIQDDIPVLTGASISRTVDEDDILTPWSQGTSPNDGSADGSTTENFTGAAIVSGTLAGLVSVGADETGTFGFSSDAIAKLTALGLYSKQSAQGDGENGKLLIYTISDGPVGSHEIVITANEPSPNGNPVFSLTLNTETGAYEFRLYDELIHTEGSGQNSDLRSGPLDNGVQHSIPNIDLGSIITFTDKDGDTVSLTGKFTISVTDDVPHADVDLGWGSVTVDETPGNQADDTTSSSVRNLFAKLEATGLVGDDPDVSGDNNGGNPGNGAIAYARSDFSVVIDDSVIGADYPPYPHTFSLSVAGGNGTDSGLFVTDGGKIVLSVNADGLILGTVSDANSAFNGKVAFAIAIDSDGKVSVAQYLSIKHDDRGDSNETNDNGTNFNDASPDDPLTVQQNLDGKIIATLTVTDSDGDKSSDSVNIGKLITFLDDGPSVDVHAASGFSVVHDETPDVQSSDDDTTVQAVRDLFANVHDKGSDPHLASAQKIDGAVGFAQSEGAALTVSANFGSDGAATSSSKVFSLTLNGGNGTNSGLETTDGRDIYLFKEGDLIVGRYDGPDSGSGTTNTGNDPAAFAIAIDPVTGKVSVVQYVSLEHNNAGGADDYVAIASNKVFATVTVTDGDGDSARDSADISGKIRFEDDGPTITGATISVAVDEDGLPTGNLDANRAGETTGTGSAVATGAAGALNALVNFGADGPSSTAFDLVVQSSPVNTGLESKGGDILIVSDGNTLRGFVNQGGNFGYQAGTDREVFTLTVGSNGSYVFTLKDQIDHPSLNGQNGDNSENLLTTALDLSKYIVATDGDGDTVKLAAGAFTIQIRDDIPIQVSGASITATVEEDDLTNANSGNNSVGNNEDGSSGKTVANGSLTSLFKVGADENGTFVLDISGISALQNQNLTSHNTALSYSISGDTLTAKAGSITVFTLQIQSNGNYTFTLEDQLDHAAGNGENTLSINLSSVVRFVDYDSDGVTPSGGFTITVQDDIPVQTQNSVSGAVQEDALTDANSNHQSIGNTEGGQTTVATGSLATLVSVGADEQGTFSLLANPAGLTAVTSKGAAVLYSVSGTVLTGYVDSDGTAGFSGGDRVVFTLDVQPNGNYTFTLEDQIDHLPNAPANDDNQKLILDFTGAIQFTDQDGDKIQLQGSTTTTTVTTPLTLQPGHYDTYTVGGVTFDGLTFTGTAANSFVNTAGDNAASFNVSGQGVGIGNNLIQDNQGFIVERAGTDSFSFTINGSGTGTISWVAYHGGVPVSGSAGYDSGTLTLPSDGSAVTIDPSGTFDHLVIRFDLADGDKIRVNNFSYASTTTTSGGVFTIGIEDDIPVTGPNATVTVDEDDLASGNHDTASAGDDAASVSPTTGTLNFLVGADEAGTISFAPLDGFAVVDAGNHALTAGNQALHYFWDAGTNTLYASTLTDTPSHAFATAAFKIQVDPSTGAYSFSLVGQIDHPIHDDPNVGGTQTAYEDNISINLSYTITDRDGDTGNGTLAISIDDDMPIVGSTVAANNLVVNGSFEQGHALGNNQWSIYHGLAGWTTADIGAAGPHGDVPFEVQTGNVGGVFAQDGNALIELDSDLSSGNLSGSDHYNDSGHTNTIIQQVIAGTHAGEAYELTFYYSPRSNEGNADSGSLNVLWNGQVVKSIDSTGMTAGVWQLITVSVIGTDAGDVLGFQGAGQENSLGAYIDNVSLVPVAFVDEDGLTGPLAFGSHDTQAGDNYVANTDGDANETTSTGYLNIKWGADDLDSGVDINSGSFGTLTQDHPDGVGDRSLTFANASVGVSGASALTSMGEAVVFSTNADGTILTGVAGGRTVIEVSLSDEGAGAFRVVLKDQLDHATGNNENDIRLTFNYTATDSDGDAVNGSFTIGVDDDMPSANADADSVSTAVQTLNFDDVVLGENGETPIASPYHGFNFIQTGIHNPPGSGPFATYVPHSGSNLAFVGEKNGVEQPGYTGTAGDPITIAHADGSRFTALGAWFSSHGSEPMTITISGYVNGVLVSSFTQDIHEGTAGGPTYVNLSALGSVDKIVVDGPGYFGFDDFSYADNATATGNVVTGVGTTNFGADVLGADGAKVTGVVGVTTDTTPDGSHNFQVTGQYGTLVLNENGGYTYTRFDGSPVVANDVFTYALTDGDGDVSTATLTIGISDHGVTISGINGEDGDITVYENDLLASRGVDESAGSSPDSGNLLQNGTFTIAAADGLNSLMIDGHAFVTNGVFTASSFTTATGNTFAVTAFNGTTVSYSYTLVDNEQHASLQGNNGLPESLSVVATDSDGETATSTIKINIVDDVPTAVNDTWATTITGATLLTGLLANDKFGADGVDTDNSPLIGQVTVTNSAHGTVVYNNNGTFTYTPEAGYTGADSFTYTIKDGDGDTSTATVTLSSVQTNSLPTAGNSSASVDDEGLPNGIAGSTFADDLSGQAITASGTLPHNYNTDGKAASDPINFAPMDGTTGLVGSESVTYSWNATNNTLTASSAARGAIFIVVVDGGSDNGNGNYVFTLLKPVLHDAGDNENDATVNLTYQVKDATLPIADKATGTLAITIDDDIPVAAPIVKTVTEGTSDTNILLILDRSGSMDFSSGVSGYATRLDLLKAAAKELLDQYDAAGDVKVQIIKFNDSAQKQGSVWLSVADAKTYIDGLTANDGTDYDDATALAPDAFDDAGKLTTAGVRNVSYFISDGQPDPTSEQVSGDELTDWVNFVNANDIVSFAIGLGSSAPSMYLDPLAYDGRGTGTDTDALIVTNLNQLQSSLAGTVSPSISGSVIDGSIPTSFGADGGYVKSIEIGGKTYTYNPATDAITTSGSGSNTATFNATTNQLTITFTGSAGESFVIDLDDGTYAYTPPSTITSNFGRPFTYTLTDNDGDTASSTLTINVNNVNGAPILDATDSPVNAAVNEDAPAPSGAVGTLVSALLDTAAGGGFDNVTDADGPGLGIAITATNSANGTWYYSTNNGATWTAVGAVSNANALLLAADVGTRLYFKPSADYNGTVTDGITFRAWDESTGTAGTKADTTSNGGSSAFSSATDTASVTVNSVNDAPTLGPITATAGITEAANAASQNIAAVSGTFAVSDVDVGNTLTASINGTPTLVWSGGDLSTVLTSAQINTLTGALVAGELAISSSITANGGAQTISYTWDPEAAALDFLAAGQTLTVTYQIQVSDGTATTPTQPLSFVITGTNDAPVITGDRAAIVAEGGTYTITTTDLNFTDVDDAAAGVTFTASSLTNGIIQVNGVTQNTFSGTQLAAGQVKFIHNGSETSTASFQVNVEDGNEDVSSPVNQSFNLTVTAVNDLPVLNSTGLTVVSNTGSGAVTFAEAALSSYFIDADNTTLGIASVAPAGTLQSANGTGLGAGNVGTVGTITIDDDAALGGSFTTIATDGTGSSAPATTVNFVNSATATTSLNAAASGDSIIVNAQTTGATLTGGVGKDYIIGNTGNDTIIGGANDDVLAGGAGNDTYAFGLSDGDDTIIEVGAASAGDAVLIDANGAALTSLSGLDNDDDGSDGDLIIGVNGQQIRIVDHYNSGNNAVETISFDGATFKGYSLGSGAYTISTDDNGTRSGTSGNDLIAAEADGDNLSGGAGNDILLGNASSDGLTGGTGSDLLVGGAGTDDFNFAAGDSQLSITGSGTNGVISGYDVIADFAPGATAAASERIIFSGATVAGNATPTGSTTTNSALLLNTGFAVASHRISSGIITFDDTSGGANANFSTAVSLTTQADVAAVVQYLQANDIGATGTTVAFEATIGGVNHTYVYIQGTDNGSNNNSDALIDLVGVNATSISEPNNNEIAVVGTSVADPIVLDLGNNGVAFSSLENGVSFDINGDGAQDQIAWTGDGQDGILALDLDGSGKIESGNELFTPNFNGGHFADGIAALASLDGNHDGVIDTRDQAFGDLVVWRDANHNGVSEDGELIKLGELDIKSIDLATTAGAPIDGQTVAGVGSFTYADGTTGTFVEVDLDASLGASVPADTAHHELPQGLDQILSFGPGHGELTFPASGSAGEGELTHFTTVDQPLTHDAFGDTSAAAAKMALAVIQAGGTVDTAHLQPGL</sequence>
<dbReference type="OrthoDB" id="8143322at2"/>
<dbReference type="Proteomes" id="UP000052023">
    <property type="component" value="Unassembled WGS sequence"/>
</dbReference>
<dbReference type="InterPro" id="IPR011049">
    <property type="entry name" value="Serralysin-like_metalloprot_C"/>
</dbReference>
<dbReference type="SUPFAM" id="SSF53300">
    <property type="entry name" value="vWA-like"/>
    <property type="match status" value="1"/>
</dbReference>
<dbReference type="InterPro" id="IPR018511">
    <property type="entry name" value="Hemolysin-typ_Ca-bd_CS"/>
</dbReference>
<dbReference type="InterPro" id="IPR043824">
    <property type="entry name" value="DUF5801"/>
</dbReference>
<feature type="region of interest" description="Disordered" evidence="1">
    <location>
        <begin position="1622"/>
        <end position="1641"/>
    </location>
</feature>
<evidence type="ECO:0000259" key="2">
    <source>
        <dbReference type="PROSITE" id="PS50234"/>
    </source>
</evidence>
<evidence type="ECO:0000313" key="4">
    <source>
        <dbReference type="Proteomes" id="UP000052023"/>
    </source>
</evidence>
<dbReference type="Pfam" id="PF00353">
    <property type="entry name" value="HemolysinCabind"/>
    <property type="match status" value="2"/>
</dbReference>
<dbReference type="Gene3D" id="2.60.40.3440">
    <property type="match status" value="1"/>
</dbReference>
<name>A0A0R3MPS4_9BRAD</name>
<feature type="region of interest" description="Disordered" evidence="1">
    <location>
        <begin position="802"/>
        <end position="825"/>
    </location>
</feature>
<dbReference type="Pfam" id="PF17963">
    <property type="entry name" value="Big_9"/>
    <property type="match status" value="2"/>
</dbReference>
<feature type="compositionally biased region" description="Polar residues" evidence="1">
    <location>
        <begin position="1155"/>
        <end position="1166"/>
    </location>
</feature>
<comment type="caution">
    <text evidence="3">The sequence shown here is derived from an EMBL/GenBank/DDBJ whole genome shotgun (WGS) entry which is preliminary data.</text>
</comment>
<feature type="compositionally biased region" description="Polar residues" evidence="1">
    <location>
        <begin position="808"/>
        <end position="825"/>
    </location>
</feature>
<proteinExistence type="predicted"/>
<dbReference type="Pfam" id="PF13519">
    <property type="entry name" value="VWA_2"/>
    <property type="match status" value="1"/>
</dbReference>
<dbReference type="GO" id="GO:0009653">
    <property type="term" value="P:anatomical structure morphogenesis"/>
    <property type="evidence" value="ECO:0007669"/>
    <property type="project" value="TreeGrafter"/>
</dbReference>
<dbReference type="RefSeq" id="WP_057845864.1">
    <property type="nucleotide sequence ID" value="NZ_LLYA01000171.1"/>
</dbReference>
<dbReference type="Pfam" id="PF19116">
    <property type="entry name" value="DUF5801"/>
    <property type="match status" value="8"/>
</dbReference>
<gene>
    <name evidence="3" type="ORF">CQ13_30770</name>
</gene>
<feature type="domain" description="VWFA" evidence="2">
    <location>
        <begin position="3340"/>
        <end position="3530"/>
    </location>
</feature>
<dbReference type="InterPro" id="IPR051561">
    <property type="entry name" value="FRAS1_ECM"/>
</dbReference>
<dbReference type="EMBL" id="LLYA01000171">
    <property type="protein sequence ID" value="KRR21582.1"/>
    <property type="molecule type" value="Genomic_DNA"/>
</dbReference>
<reference evidence="3 4" key="1">
    <citation type="submission" date="2014-03" db="EMBL/GenBank/DDBJ databases">
        <title>Bradyrhizobium valentinum sp. nov., isolated from effective nodules of Lupinus mariae-josephae, a lupine endemic of basic-lime soils in Eastern Spain.</title>
        <authorList>
            <person name="Duran D."/>
            <person name="Rey L."/>
            <person name="Navarro A."/>
            <person name="Busquets A."/>
            <person name="Imperial J."/>
            <person name="Ruiz-Argueso T."/>
        </authorList>
    </citation>
    <scope>NUCLEOTIDE SEQUENCE [LARGE SCALE GENOMIC DNA]</scope>
    <source>
        <strain evidence="3 4">Ro19</strain>
    </source>
</reference>
<protein>
    <recommendedName>
        <fullName evidence="2">VWFA domain-containing protein</fullName>
    </recommendedName>
</protein>
<dbReference type="InterPro" id="IPR036465">
    <property type="entry name" value="vWFA_dom_sf"/>
</dbReference>
<dbReference type="InterPro" id="IPR019959">
    <property type="entry name" value="T1SS-143_rpt-cont_dom"/>
</dbReference>
<feature type="compositionally biased region" description="Low complexity" evidence="1">
    <location>
        <begin position="1624"/>
        <end position="1641"/>
    </location>
</feature>
<dbReference type="SUPFAM" id="SSF51120">
    <property type="entry name" value="beta-Roll"/>
    <property type="match status" value="2"/>
</dbReference>